<keyword evidence="3" id="KW-1185">Reference proteome</keyword>
<sequence>MVTLSFFLNGLVEKERNDYHDISNSLPFLTDNNVALGIVAQHYLEQSLKNDNNTALASTEATFTTCINIKADLKKGGEFWNGLMAGVDVLKDAGKISDETYKMFTDANDWLQHKVKF</sequence>
<accession>A0A1X2I5W5</accession>
<evidence type="ECO:0000313" key="2">
    <source>
        <dbReference type="EMBL" id="ORZ10082.1"/>
    </source>
</evidence>
<dbReference type="STRING" id="90262.A0A1X2I5W5"/>
<gene>
    <name evidence="2" type="ORF">BCR42DRAFT_112294</name>
</gene>
<reference evidence="2 3" key="1">
    <citation type="submission" date="2016-07" db="EMBL/GenBank/DDBJ databases">
        <title>Pervasive Adenine N6-methylation of Active Genes in Fungi.</title>
        <authorList>
            <consortium name="DOE Joint Genome Institute"/>
            <person name="Mondo S.J."/>
            <person name="Dannebaum R.O."/>
            <person name="Kuo R.C."/>
            <person name="Labutti K."/>
            <person name="Haridas S."/>
            <person name="Kuo A."/>
            <person name="Salamov A."/>
            <person name="Ahrendt S.R."/>
            <person name="Lipzen A."/>
            <person name="Sullivan W."/>
            <person name="Andreopoulos W.B."/>
            <person name="Clum A."/>
            <person name="Lindquist E."/>
            <person name="Daum C."/>
            <person name="Ramamoorthy G.K."/>
            <person name="Gryganskyi A."/>
            <person name="Culley D."/>
            <person name="Magnuson J.K."/>
            <person name="James T.Y."/>
            <person name="O'Malley M.A."/>
            <person name="Stajich J.E."/>
            <person name="Spatafora J.W."/>
            <person name="Visel A."/>
            <person name="Grigoriev I.V."/>
        </authorList>
    </citation>
    <scope>NUCLEOTIDE SEQUENCE [LARGE SCALE GENOMIC DNA]</scope>
    <source>
        <strain evidence="2 3">NRRL 1336</strain>
    </source>
</reference>
<dbReference type="AlphaFoldDB" id="A0A1X2I5W5"/>
<evidence type="ECO:0000313" key="3">
    <source>
        <dbReference type="Proteomes" id="UP000193560"/>
    </source>
</evidence>
<evidence type="ECO:0000259" key="1">
    <source>
        <dbReference type="Pfam" id="PF12246"/>
    </source>
</evidence>
<protein>
    <submittedName>
        <fullName evidence="2">Temperature dependent protein affecting M2 dsRNA replication</fullName>
    </submittedName>
</protein>
<dbReference type="InterPro" id="IPR022039">
    <property type="entry name" value="MKT1_C"/>
</dbReference>
<dbReference type="Pfam" id="PF12246">
    <property type="entry name" value="MKT1_C"/>
    <property type="match status" value="1"/>
</dbReference>
<dbReference type="OrthoDB" id="17262at2759"/>
<organism evidence="2 3">
    <name type="scientific">Absidia repens</name>
    <dbReference type="NCBI Taxonomy" id="90262"/>
    <lineage>
        <taxon>Eukaryota</taxon>
        <taxon>Fungi</taxon>
        <taxon>Fungi incertae sedis</taxon>
        <taxon>Mucoromycota</taxon>
        <taxon>Mucoromycotina</taxon>
        <taxon>Mucoromycetes</taxon>
        <taxon>Mucorales</taxon>
        <taxon>Cunninghamellaceae</taxon>
        <taxon>Absidia</taxon>
    </lineage>
</organism>
<feature type="domain" description="Post-transcriptional regulator MKT1 C-terminal" evidence="1">
    <location>
        <begin position="1"/>
        <end position="112"/>
    </location>
</feature>
<proteinExistence type="predicted"/>
<dbReference type="EMBL" id="MCGE01000025">
    <property type="protein sequence ID" value="ORZ10082.1"/>
    <property type="molecule type" value="Genomic_DNA"/>
</dbReference>
<comment type="caution">
    <text evidence="2">The sequence shown here is derived from an EMBL/GenBank/DDBJ whole genome shotgun (WGS) entry which is preliminary data.</text>
</comment>
<dbReference type="Proteomes" id="UP000193560">
    <property type="component" value="Unassembled WGS sequence"/>
</dbReference>
<name>A0A1X2I5W5_9FUNG</name>